<dbReference type="InterPro" id="IPR011084">
    <property type="entry name" value="DRMBL"/>
</dbReference>
<gene>
    <name evidence="7" type="ORF">PACTADRAFT_50483</name>
</gene>
<evidence type="ECO:0000256" key="2">
    <source>
        <dbReference type="ARBA" id="ARBA00010304"/>
    </source>
</evidence>
<dbReference type="OrthoDB" id="262529at2759"/>
<dbReference type="GO" id="GO:0035312">
    <property type="term" value="F:5'-3' DNA exonuclease activity"/>
    <property type="evidence" value="ECO:0007669"/>
    <property type="project" value="TreeGrafter"/>
</dbReference>
<reference evidence="8" key="1">
    <citation type="submission" date="2016-05" db="EMBL/GenBank/DDBJ databases">
        <title>Comparative genomics of biotechnologically important yeasts.</title>
        <authorList>
            <consortium name="DOE Joint Genome Institute"/>
            <person name="Riley R."/>
            <person name="Haridas S."/>
            <person name="Wolfe K.H."/>
            <person name="Lopes M.R."/>
            <person name="Hittinger C.T."/>
            <person name="Goker M."/>
            <person name="Salamov A."/>
            <person name="Wisecaver J."/>
            <person name="Long T.M."/>
            <person name="Aerts A.L."/>
            <person name="Barry K."/>
            <person name="Choi C."/>
            <person name="Clum A."/>
            <person name="Coughlan A.Y."/>
            <person name="Deshpande S."/>
            <person name="Douglass A.P."/>
            <person name="Hanson S.J."/>
            <person name="Klenk H.-P."/>
            <person name="Labutti K."/>
            <person name="Lapidus A."/>
            <person name="Lindquist E."/>
            <person name="Lipzen A."/>
            <person name="Meier-Kolthoff J.P."/>
            <person name="Ohm R.A."/>
            <person name="Otillar R.P."/>
            <person name="Pangilinan J."/>
            <person name="Peng Y."/>
            <person name="Rokas A."/>
            <person name="Rosa C.A."/>
            <person name="Scheuner C."/>
            <person name="Sibirny A.A."/>
            <person name="Slot J.C."/>
            <person name="Stielow J.B."/>
            <person name="Sun H."/>
            <person name="Kurtzman C.P."/>
            <person name="Blackwell M."/>
            <person name="Grigoriev I.V."/>
            <person name="Jeffries T.W."/>
        </authorList>
    </citation>
    <scope>NUCLEOTIDE SEQUENCE [LARGE SCALE GENOMIC DNA]</scope>
    <source>
        <strain evidence="8">NRRL Y-2460</strain>
    </source>
</reference>
<evidence type="ECO:0000256" key="3">
    <source>
        <dbReference type="ARBA" id="ARBA00022763"/>
    </source>
</evidence>
<dbReference type="InterPro" id="IPR036866">
    <property type="entry name" value="RibonucZ/Hydroxyglut_hydro"/>
</dbReference>
<dbReference type="Gene3D" id="3.40.50.12650">
    <property type="match status" value="1"/>
</dbReference>
<dbReference type="CDD" id="cd16273">
    <property type="entry name" value="SNM1A-1C-like_MBL-fold"/>
    <property type="match status" value="1"/>
</dbReference>
<protein>
    <recommendedName>
        <fullName evidence="6">DNA repair metallo-beta-lactamase domain-containing protein</fullName>
    </recommendedName>
</protein>
<evidence type="ECO:0000256" key="4">
    <source>
        <dbReference type="ARBA" id="ARBA00023204"/>
    </source>
</evidence>
<dbReference type="GO" id="GO:0003684">
    <property type="term" value="F:damaged DNA binding"/>
    <property type="evidence" value="ECO:0007669"/>
    <property type="project" value="TreeGrafter"/>
</dbReference>
<keyword evidence="5" id="KW-0539">Nucleus</keyword>
<feature type="domain" description="DNA repair metallo-beta-lactamase" evidence="6">
    <location>
        <begin position="488"/>
        <end position="624"/>
    </location>
</feature>
<dbReference type="EMBL" id="KV454015">
    <property type="protein sequence ID" value="ODV94612.1"/>
    <property type="molecule type" value="Genomic_DNA"/>
</dbReference>
<evidence type="ECO:0000256" key="5">
    <source>
        <dbReference type="ARBA" id="ARBA00023242"/>
    </source>
</evidence>
<evidence type="ECO:0000313" key="8">
    <source>
        <dbReference type="Proteomes" id="UP000094236"/>
    </source>
</evidence>
<dbReference type="SUPFAM" id="SSF56281">
    <property type="entry name" value="Metallo-hydrolase/oxidoreductase"/>
    <property type="match status" value="1"/>
</dbReference>
<comment type="subcellular location">
    <subcellularLocation>
        <location evidence="1">Nucleus</location>
    </subcellularLocation>
</comment>
<dbReference type="FunFam" id="3.40.50.12650:FF:000001">
    <property type="entry name" value="DNA cross-link repair 1A"/>
    <property type="match status" value="1"/>
</dbReference>
<dbReference type="PANTHER" id="PTHR23240">
    <property type="entry name" value="DNA CROSS-LINK REPAIR PROTEIN PSO2/SNM1-RELATED"/>
    <property type="match status" value="1"/>
</dbReference>
<keyword evidence="4" id="KW-0234">DNA repair</keyword>
<dbReference type="GO" id="GO:0036297">
    <property type="term" value="P:interstrand cross-link repair"/>
    <property type="evidence" value="ECO:0007669"/>
    <property type="project" value="TreeGrafter"/>
</dbReference>
<dbReference type="AlphaFoldDB" id="A0A1E4TS90"/>
<dbReference type="GO" id="GO:0006303">
    <property type="term" value="P:double-strand break repair via nonhomologous end joining"/>
    <property type="evidence" value="ECO:0007669"/>
    <property type="project" value="TreeGrafter"/>
</dbReference>
<dbReference type="Gene3D" id="3.60.15.10">
    <property type="entry name" value="Ribonuclease Z/Hydroxyacylglutathione hydrolase-like"/>
    <property type="match status" value="1"/>
</dbReference>
<dbReference type="PANTHER" id="PTHR23240:SF6">
    <property type="entry name" value="DNA CROSS-LINK REPAIR 1A PROTEIN"/>
    <property type="match status" value="1"/>
</dbReference>
<dbReference type="Proteomes" id="UP000094236">
    <property type="component" value="Unassembled WGS sequence"/>
</dbReference>
<evidence type="ECO:0000313" key="7">
    <source>
        <dbReference type="EMBL" id="ODV94612.1"/>
    </source>
</evidence>
<accession>A0A1E4TS90</accession>
<keyword evidence="3" id="KW-0227">DNA damage</keyword>
<comment type="similarity">
    <text evidence="2">Belongs to the DNA repair metallo-beta-lactamase (DRMBL) family.</text>
</comment>
<keyword evidence="8" id="KW-1185">Reference proteome</keyword>
<evidence type="ECO:0000256" key="1">
    <source>
        <dbReference type="ARBA" id="ARBA00004123"/>
    </source>
</evidence>
<sequence length="653" mass="75935">MLQKKRKYRSTSGTRSNRKCLVQSTLFESEGNRLRNSNRVNESNVIDLTSDGEEDHDNDDAAVLPLPPVLSPVLSPVAPPVAPIAAPVAAVVKRETGEVKELSTDDRQEAMMFLEKKNYDEIQDDELKILDEKISCPICGIDIEKLTLDDRNIHVNDCFTTDPTMTNTFNVTTQTGYVYKSMKSNNFGNPSTCSLVEDEIEENKKESYIKEETKIKEENKPKRERQPIPQLKILEFKNGDDDNNLKSLTTNFTTKFAVDAFNYRKHDDIVNYFLSHFHSDHYMGITKNWSNGIIYCSNITKKLLILKFKVNEEIIKSLEFDVPYQIPDTDIQVTLIDANHCPGSGIFLFKDVKTNFKILHCGDFRINKEMISKLLCYGKINRCYLDTTYLNPTYDFPKQEDVISITSKFTNALVSGEYSGRKIQQRVTDFFNRNLLQSSNKNKKNYLICIGTYTIGKERIALDIAKTLNCKVYANISKRDILNTFDWPELKNLITDNPYETQVHLIPMGYLNNDNLENYFHPFRNHFTQMVVFRPTGWSYLSQNSTKWMKEMSKNDILMRILLQNRDKNDNSNFKIEQIEKQFNVNRLIQLYQVPYSEHSSFRELSFFVILLDFDKVIPTVNLHSLDAIREMEFWIKEFEEVKKSKLVNMDDF</sequence>
<dbReference type="GO" id="GO:0005634">
    <property type="term" value="C:nucleus"/>
    <property type="evidence" value="ECO:0007669"/>
    <property type="project" value="UniProtKB-SubCell"/>
</dbReference>
<dbReference type="STRING" id="669874.A0A1E4TS90"/>
<dbReference type="Pfam" id="PF07522">
    <property type="entry name" value="DRMBL"/>
    <property type="match status" value="1"/>
</dbReference>
<name>A0A1E4TS90_PACTA</name>
<evidence type="ECO:0000259" key="6">
    <source>
        <dbReference type="Pfam" id="PF07522"/>
    </source>
</evidence>
<organism evidence="7 8">
    <name type="scientific">Pachysolen tannophilus NRRL Y-2460</name>
    <dbReference type="NCBI Taxonomy" id="669874"/>
    <lineage>
        <taxon>Eukaryota</taxon>
        <taxon>Fungi</taxon>
        <taxon>Dikarya</taxon>
        <taxon>Ascomycota</taxon>
        <taxon>Saccharomycotina</taxon>
        <taxon>Pichiomycetes</taxon>
        <taxon>Pachysolenaceae</taxon>
        <taxon>Pachysolen</taxon>
    </lineage>
</organism>
<proteinExistence type="inferred from homology"/>